<evidence type="ECO:0000313" key="3">
    <source>
        <dbReference type="Proteomes" id="UP000242915"/>
    </source>
</evidence>
<protein>
    <recommendedName>
        <fullName evidence="1">DUF2489 domain-containing protein</fullName>
    </recommendedName>
</protein>
<name>A0A239CCX1_9PSED</name>
<gene>
    <name evidence="2" type="ORF">SAMN05216255_1636</name>
</gene>
<dbReference type="Pfam" id="PF10675">
    <property type="entry name" value="DUF2489"/>
    <property type="match status" value="1"/>
</dbReference>
<dbReference type="InterPro" id="IPR019617">
    <property type="entry name" value="DUF2489"/>
</dbReference>
<accession>A0A239CCX1</accession>
<evidence type="ECO:0000259" key="1">
    <source>
        <dbReference type="Pfam" id="PF10675"/>
    </source>
</evidence>
<dbReference type="EMBL" id="FZOG01000002">
    <property type="protein sequence ID" value="SNS17960.1"/>
    <property type="molecule type" value="Genomic_DNA"/>
</dbReference>
<sequence>MALGFYALSLWRKVWSIQRQQRNATREQQQRLGEDLKILASSLLEGQLPLIEGAIRIKVLLDNFDIGLSQDSHCQVFHQLYEATAHVPTHADWKALDKTSRRQHEKNFSELELQHKAQARESARWLLDAIATWPSRA</sequence>
<dbReference type="AlphaFoldDB" id="A0A239CCX1"/>
<keyword evidence="3" id="KW-1185">Reference proteome</keyword>
<evidence type="ECO:0000313" key="2">
    <source>
        <dbReference type="EMBL" id="SNS17960.1"/>
    </source>
</evidence>
<reference evidence="3" key="1">
    <citation type="submission" date="2017-06" db="EMBL/GenBank/DDBJ databases">
        <authorList>
            <person name="Varghese N."/>
            <person name="Submissions S."/>
        </authorList>
    </citation>
    <scope>NUCLEOTIDE SEQUENCE [LARGE SCALE GENOMIC DNA]</scope>
    <source>
        <strain evidence="3">CIP 108523</strain>
    </source>
</reference>
<organism evidence="2 3">
    <name type="scientific">Pseudomonas segetis</name>
    <dbReference type="NCBI Taxonomy" id="298908"/>
    <lineage>
        <taxon>Bacteria</taxon>
        <taxon>Pseudomonadati</taxon>
        <taxon>Pseudomonadota</taxon>
        <taxon>Gammaproteobacteria</taxon>
        <taxon>Pseudomonadales</taxon>
        <taxon>Pseudomonadaceae</taxon>
        <taxon>Pseudomonas</taxon>
    </lineage>
</organism>
<dbReference type="Proteomes" id="UP000242915">
    <property type="component" value="Unassembled WGS sequence"/>
</dbReference>
<feature type="domain" description="DUF2489" evidence="1">
    <location>
        <begin position="2"/>
        <end position="126"/>
    </location>
</feature>
<proteinExistence type="predicted"/>